<dbReference type="AlphaFoldDB" id="A0A0F9GTA8"/>
<feature type="region of interest" description="Disordered" evidence="1">
    <location>
        <begin position="1"/>
        <end position="30"/>
    </location>
</feature>
<feature type="non-terminal residue" evidence="2">
    <location>
        <position position="30"/>
    </location>
</feature>
<sequence length="30" mass="3471">MKDPANVRRGRNSKRRSKAIERQVARLYGG</sequence>
<evidence type="ECO:0000313" key="2">
    <source>
        <dbReference type="EMBL" id="KKM02060.1"/>
    </source>
</evidence>
<accession>A0A0F9GTA8</accession>
<evidence type="ECO:0000256" key="1">
    <source>
        <dbReference type="SAM" id="MobiDB-lite"/>
    </source>
</evidence>
<feature type="compositionally biased region" description="Basic residues" evidence="1">
    <location>
        <begin position="8"/>
        <end position="17"/>
    </location>
</feature>
<comment type="caution">
    <text evidence="2">The sequence shown here is derived from an EMBL/GenBank/DDBJ whole genome shotgun (WGS) entry which is preliminary data.</text>
</comment>
<dbReference type="EMBL" id="LAZR01017035">
    <property type="protein sequence ID" value="KKM02060.1"/>
    <property type="molecule type" value="Genomic_DNA"/>
</dbReference>
<protein>
    <submittedName>
        <fullName evidence="2">Uncharacterized protein</fullName>
    </submittedName>
</protein>
<proteinExistence type="predicted"/>
<gene>
    <name evidence="2" type="ORF">LCGC14_1788290</name>
</gene>
<organism evidence="2">
    <name type="scientific">marine sediment metagenome</name>
    <dbReference type="NCBI Taxonomy" id="412755"/>
    <lineage>
        <taxon>unclassified sequences</taxon>
        <taxon>metagenomes</taxon>
        <taxon>ecological metagenomes</taxon>
    </lineage>
</organism>
<name>A0A0F9GTA8_9ZZZZ</name>
<reference evidence="2" key="1">
    <citation type="journal article" date="2015" name="Nature">
        <title>Complex archaea that bridge the gap between prokaryotes and eukaryotes.</title>
        <authorList>
            <person name="Spang A."/>
            <person name="Saw J.H."/>
            <person name="Jorgensen S.L."/>
            <person name="Zaremba-Niedzwiedzka K."/>
            <person name="Martijn J."/>
            <person name="Lind A.E."/>
            <person name="van Eijk R."/>
            <person name="Schleper C."/>
            <person name="Guy L."/>
            <person name="Ettema T.J."/>
        </authorList>
    </citation>
    <scope>NUCLEOTIDE SEQUENCE</scope>
</reference>